<evidence type="ECO:0000313" key="4">
    <source>
        <dbReference type="Proteomes" id="UP000671399"/>
    </source>
</evidence>
<organism evidence="3 4">
    <name type="scientific">Micromonospora antibiotica</name>
    <dbReference type="NCBI Taxonomy" id="2807623"/>
    <lineage>
        <taxon>Bacteria</taxon>
        <taxon>Bacillati</taxon>
        <taxon>Actinomycetota</taxon>
        <taxon>Actinomycetes</taxon>
        <taxon>Micromonosporales</taxon>
        <taxon>Micromonosporaceae</taxon>
        <taxon>Micromonospora</taxon>
    </lineage>
</organism>
<keyword evidence="1" id="KW-0378">Hydrolase</keyword>
<evidence type="ECO:0000259" key="2">
    <source>
        <dbReference type="Pfam" id="PF00857"/>
    </source>
</evidence>
<protein>
    <submittedName>
        <fullName evidence="3">Isochorismatase family protein</fullName>
    </submittedName>
</protein>
<name>A0ABS3V2B2_9ACTN</name>
<keyword evidence="4" id="KW-1185">Reference proteome</keyword>
<dbReference type="PANTHER" id="PTHR43540:SF3">
    <property type="entry name" value="ENTEROBACTIN SYNTHASE COMPONENT B"/>
    <property type="match status" value="1"/>
</dbReference>
<sequence>MNLDTTTTPYAMPDPCELPVNTAGWRPDPRRAVLLVHDMQRYFLRSLPASGQPGGALIANTAALLRRCRQLAVPVVYTAQPGDMTQVQRGLLRDFWGPGMTATAQDRQISDELAPGERDTVLTKWRYSAFHRTALLDHLRDVGRDQLLVCGVYAHVGCLMTAVEAYSHDIETFLVGDAVADFSAEHHRMALRYAADRCAVVLSTEAVLAELGQRSVPAESVNPIEGELCRSTMDVSPG</sequence>
<dbReference type="PANTHER" id="PTHR43540">
    <property type="entry name" value="PEROXYUREIDOACRYLATE/UREIDOACRYLATE AMIDOHYDROLASE-RELATED"/>
    <property type="match status" value="1"/>
</dbReference>
<proteinExistence type="predicted"/>
<gene>
    <name evidence="3" type="ORF">JQN83_02825</name>
</gene>
<evidence type="ECO:0000313" key="3">
    <source>
        <dbReference type="EMBL" id="MBO4159743.1"/>
    </source>
</evidence>
<feature type="domain" description="Isochorismatase-like" evidence="2">
    <location>
        <begin position="33"/>
        <end position="205"/>
    </location>
</feature>
<dbReference type="InterPro" id="IPR016291">
    <property type="entry name" value="Isochorismatase"/>
</dbReference>
<dbReference type="SUPFAM" id="SSF52499">
    <property type="entry name" value="Isochorismatase-like hydrolases"/>
    <property type="match status" value="1"/>
</dbReference>
<comment type="caution">
    <text evidence="3">The sequence shown here is derived from an EMBL/GenBank/DDBJ whole genome shotgun (WGS) entry which is preliminary data.</text>
</comment>
<accession>A0ABS3V2B2</accession>
<dbReference type="InterPro" id="IPR050272">
    <property type="entry name" value="Isochorismatase-like_hydrls"/>
</dbReference>
<dbReference type="InterPro" id="IPR000868">
    <property type="entry name" value="Isochorismatase-like_dom"/>
</dbReference>
<dbReference type="InterPro" id="IPR036380">
    <property type="entry name" value="Isochorismatase-like_sf"/>
</dbReference>
<dbReference type="EMBL" id="JAGFWR010000001">
    <property type="protein sequence ID" value="MBO4159743.1"/>
    <property type="molecule type" value="Genomic_DNA"/>
</dbReference>
<evidence type="ECO:0000256" key="1">
    <source>
        <dbReference type="ARBA" id="ARBA00022801"/>
    </source>
</evidence>
<dbReference type="PRINTS" id="PR01398">
    <property type="entry name" value="ISCHRISMTASE"/>
</dbReference>
<dbReference type="Gene3D" id="3.40.50.850">
    <property type="entry name" value="Isochorismatase-like"/>
    <property type="match status" value="1"/>
</dbReference>
<dbReference type="PIRSF" id="PIRSF001111">
    <property type="entry name" value="Isochorismatase"/>
    <property type="match status" value="1"/>
</dbReference>
<dbReference type="Proteomes" id="UP000671399">
    <property type="component" value="Unassembled WGS sequence"/>
</dbReference>
<reference evidence="3 4" key="1">
    <citation type="submission" date="2021-03" db="EMBL/GenBank/DDBJ databases">
        <authorList>
            <person name="Lee D.-H."/>
        </authorList>
    </citation>
    <scope>NUCLEOTIDE SEQUENCE [LARGE SCALE GENOMIC DNA]</scope>
    <source>
        <strain evidence="3 4">MMS20-R2-23</strain>
    </source>
</reference>
<dbReference type="Pfam" id="PF00857">
    <property type="entry name" value="Isochorismatase"/>
    <property type="match status" value="1"/>
</dbReference>